<dbReference type="GO" id="GO:0009088">
    <property type="term" value="P:threonine biosynthetic process"/>
    <property type="evidence" value="ECO:0007669"/>
    <property type="project" value="UniProtKB-UniPathway"/>
</dbReference>
<sequence length="475" mass="50942">MRIVMKFGGSSVGDGTHIKHVAHLVKHFLDEGNKVVVVTSALGGITDLLLKIAKKAATGVDSVYIREFITNLAETHNQAALDAIDEQTIASGVLEKIDSRLGGLERVLNDVCYSGRLTARSLDYISSYGERLAAPILSGALRLEGVNSMAFTGDEAGIVTTSDYGNARPLERTYLQVRERLGSLLEDSVPVVSGFIAKCEADTVTTLGRGGSDFTASIIAAAIHADEIWLWKDVPGIMTTDPKIVPEAQVLHTISYIEAMEMSYFGAKVLHPRSIEPAIRHGIPVRVKSTFEPELDGTLIVKEEKKMANTVKAISVITDMALINISGVSMIGHIGVAARIFVALADAGVNIIMISQASSEANISLVVERNHLDMAIAALQSDFKNGIIKNVTCDKHIGVVAVVGSGMAGMPGVSGRIFSAIGTAQINVIMISQGSSQHNISFVVSIDDAYDVVRVLHREFGLDKMEFFINKQVKT</sequence>
<dbReference type="NCBIfam" id="NF004938">
    <property type="entry name" value="PRK06291.1"/>
    <property type="match status" value="1"/>
</dbReference>
<dbReference type="PANTHER" id="PTHR21499:SF59">
    <property type="entry name" value="ASPARTOKINASE"/>
    <property type="match status" value="1"/>
</dbReference>
<evidence type="ECO:0000256" key="3">
    <source>
        <dbReference type="ARBA" id="ARBA00022741"/>
    </source>
</evidence>
<dbReference type="UniPathway" id="UPA00034">
    <property type="reaction ID" value="UER00015"/>
</dbReference>
<dbReference type="Pfam" id="PF00696">
    <property type="entry name" value="AA_kinase"/>
    <property type="match status" value="1"/>
</dbReference>
<dbReference type="EMBL" id="WNEG01000050">
    <property type="protein sequence ID" value="NMG83098.1"/>
    <property type="molecule type" value="Genomic_DNA"/>
</dbReference>
<reference evidence="10" key="1">
    <citation type="journal article" date="2020" name="MBio">
        <title>'Candidatus Ethanoperedens,' a Thermophilic Genus of Archaea Mediating the Anaerobic Oxidation of Ethane.</title>
        <authorList>
            <person name="Hahn C.J."/>
            <person name="Laso-Perez R."/>
            <person name="Vulcano F."/>
            <person name="Vaziourakis K.M."/>
            <person name="Stokke R."/>
            <person name="Steen I.H."/>
            <person name="Teske A."/>
            <person name="Boetius A."/>
            <person name="Liebeke M."/>
            <person name="Amann R."/>
            <person name="Knittel K."/>
            <person name="Wegener G."/>
        </authorList>
    </citation>
    <scope>NUCLEOTIDE SEQUENCE</scope>
    <source>
        <strain evidence="10">GoM-Arc1-LC-WB58</strain>
    </source>
</reference>
<dbReference type="InterPro" id="IPR036393">
    <property type="entry name" value="AceGlu_kinase-like_sf"/>
</dbReference>
<dbReference type="UniPathway" id="UPA00050">
    <property type="reaction ID" value="UER00461"/>
</dbReference>
<dbReference type="GO" id="GO:0004072">
    <property type="term" value="F:aspartate kinase activity"/>
    <property type="evidence" value="ECO:0007669"/>
    <property type="project" value="UniProtKB-EC"/>
</dbReference>
<organism evidence="10 11">
    <name type="scientific">Candidatus Ethanoperedens thermophilum</name>
    <dbReference type="NCBI Taxonomy" id="2766897"/>
    <lineage>
        <taxon>Archaea</taxon>
        <taxon>Methanobacteriati</taxon>
        <taxon>Methanobacteriota</taxon>
        <taxon>Stenosarchaea group</taxon>
        <taxon>Methanomicrobia</taxon>
        <taxon>Methanosarcinales</taxon>
        <taxon>Methanosarcinales incertae sedis</taxon>
        <taxon>GOM Arc I cluster</taxon>
        <taxon>Candidatus Ethanoperedens</taxon>
    </lineage>
</organism>
<keyword evidence="2 7" id="KW-0808">Transferase</keyword>
<dbReference type="PROSITE" id="PS00324">
    <property type="entry name" value="ASPARTOKINASE"/>
    <property type="match status" value="1"/>
</dbReference>
<evidence type="ECO:0000313" key="10">
    <source>
        <dbReference type="EMBL" id="NMG83098.1"/>
    </source>
</evidence>
<evidence type="ECO:0000313" key="11">
    <source>
        <dbReference type="Proteomes" id="UP000606580"/>
    </source>
</evidence>
<dbReference type="PROSITE" id="PS51671">
    <property type="entry name" value="ACT"/>
    <property type="match status" value="2"/>
</dbReference>
<comment type="caution">
    <text evidence="10">The sequence shown here is derived from an EMBL/GenBank/DDBJ whole genome shotgun (WGS) entry which is preliminary data.</text>
</comment>
<comment type="pathway">
    <text evidence="8">Amino-acid biosynthesis; L-lysine biosynthesis via DAP pathway; (S)-tetrahydrodipicolinate from L-aspartate: step 1/4.</text>
</comment>
<dbReference type="UniPathway" id="UPA00051">
    <property type="reaction ID" value="UER00462"/>
</dbReference>
<dbReference type="PANTHER" id="PTHR21499">
    <property type="entry name" value="ASPARTATE KINASE"/>
    <property type="match status" value="1"/>
</dbReference>
<dbReference type="Pfam" id="PF22468">
    <property type="entry name" value="ACT_9"/>
    <property type="match status" value="2"/>
</dbReference>
<comment type="pathway">
    <text evidence="8">Amino-acid biosynthesis; L-threonine biosynthesis; L-threonine from L-aspartate: step 1/5.</text>
</comment>
<dbReference type="InterPro" id="IPR005260">
    <property type="entry name" value="Asp_kin_monofn"/>
</dbReference>
<comment type="similarity">
    <text evidence="1 7">Belongs to the aspartokinase family.</text>
</comment>
<dbReference type="GO" id="GO:0005829">
    <property type="term" value="C:cytosol"/>
    <property type="evidence" value="ECO:0007669"/>
    <property type="project" value="TreeGrafter"/>
</dbReference>
<dbReference type="InterPro" id="IPR018042">
    <property type="entry name" value="Aspartate_kinase_CS"/>
</dbReference>
<name>A0A848D8R2_9EURY</name>
<comment type="pathway">
    <text evidence="8">Amino-acid biosynthesis; L-methionine biosynthesis via de novo pathway; L-homoserine from L-aspartate: step 1/3.</text>
</comment>
<dbReference type="CDD" id="cd04924">
    <property type="entry name" value="ACT_AK-Arch_2"/>
    <property type="match status" value="1"/>
</dbReference>
<proteinExistence type="inferred from homology"/>
<protein>
    <recommendedName>
        <fullName evidence="7">Aspartokinase</fullName>
        <ecNumber evidence="7">2.7.2.4</ecNumber>
    </recommendedName>
</protein>
<keyword evidence="4 7" id="KW-0418">Kinase</keyword>
<feature type="domain" description="ACT" evidence="9">
    <location>
        <begin position="402"/>
        <end position="475"/>
    </location>
</feature>
<dbReference type="Gene3D" id="3.40.1160.10">
    <property type="entry name" value="Acetylglutamate kinase-like"/>
    <property type="match status" value="1"/>
</dbReference>
<dbReference type="GO" id="GO:0009089">
    <property type="term" value="P:lysine biosynthetic process via diaminopimelate"/>
    <property type="evidence" value="ECO:0007669"/>
    <property type="project" value="UniProtKB-UniPathway"/>
</dbReference>
<evidence type="ECO:0000256" key="1">
    <source>
        <dbReference type="ARBA" id="ARBA00010122"/>
    </source>
</evidence>
<dbReference type="SUPFAM" id="SSF53633">
    <property type="entry name" value="Carbamate kinase-like"/>
    <property type="match status" value="1"/>
</dbReference>
<evidence type="ECO:0000256" key="5">
    <source>
        <dbReference type="ARBA" id="ARBA00022840"/>
    </source>
</evidence>
<evidence type="ECO:0000256" key="4">
    <source>
        <dbReference type="ARBA" id="ARBA00022777"/>
    </source>
</evidence>
<dbReference type="EC" id="2.7.2.4" evidence="7"/>
<evidence type="ECO:0000256" key="2">
    <source>
        <dbReference type="ARBA" id="ARBA00022679"/>
    </source>
</evidence>
<dbReference type="SUPFAM" id="SSF55021">
    <property type="entry name" value="ACT-like"/>
    <property type="match status" value="2"/>
</dbReference>
<dbReference type="PIRSF" id="PIRSF000726">
    <property type="entry name" value="Asp_kin"/>
    <property type="match status" value="1"/>
</dbReference>
<accession>A0A848D8R2</accession>
<feature type="domain" description="ACT" evidence="9">
    <location>
        <begin position="325"/>
        <end position="395"/>
    </location>
</feature>
<dbReference type="Gene3D" id="3.30.2130.10">
    <property type="entry name" value="VC0802-like"/>
    <property type="match status" value="1"/>
</dbReference>
<dbReference type="CDD" id="cd04921">
    <property type="entry name" value="ACT_AKi-HSDH-ThrA-like_1"/>
    <property type="match status" value="1"/>
</dbReference>
<keyword evidence="5" id="KW-0067">ATP-binding</keyword>
<dbReference type="InterPro" id="IPR001048">
    <property type="entry name" value="Asp/Glu/Uridylate_kinase"/>
</dbReference>
<dbReference type="InterPro" id="IPR002912">
    <property type="entry name" value="ACT_dom"/>
</dbReference>
<dbReference type="AlphaFoldDB" id="A0A848D8R2"/>
<dbReference type="InterPro" id="IPR045865">
    <property type="entry name" value="ACT-like_dom_sf"/>
</dbReference>
<dbReference type="InterPro" id="IPR054352">
    <property type="entry name" value="ACT_Aspartokinase"/>
</dbReference>
<dbReference type="NCBIfam" id="TIGR00656">
    <property type="entry name" value="asp_kin_monofn"/>
    <property type="match status" value="1"/>
</dbReference>
<dbReference type="InterPro" id="IPR001341">
    <property type="entry name" value="Asp_kinase"/>
</dbReference>
<evidence type="ECO:0000256" key="8">
    <source>
        <dbReference type="RuleBase" id="RU004249"/>
    </source>
</evidence>
<dbReference type="GO" id="GO:0009090">
    <property type="term" value="P:homoserine biosynthetic process"/>
    <property type="evidence" value="ECO:0007669"/>
    <property type="project" value="TreeGrafter"/>
</dbReference>
<keyword evidence="3" id="KW-0547">Nucleotide-binding</keyword>
<dbReference type="Proteomes" id="UP000606580">
    <property type="component" value="Unassembled WGS sequence"/>
</dbReference>
<gene>
    <name evidence="10" type="ORF">GIS02_02700</name>
</gene>
<evidence type="ECO:0000256" key="7">
    <source>
        <dbReference type="RuleBase" id="RU003448"/>
    </source>
</evidence>
<dbReference type="Gene3D" id="3.30.70.260">
    <property type="match status" value="1"/>
</dbReference>
<evidence type="ECO:0000259" key="9">
    <source>
        <dbReference type="PROSITE" id="PS51671"/>
    </source>
</evidence>
<comment type="catalytic activity">
    <reaction evidence="6 7">
        <text>L-aspartate + ATP = 4-phospho-L-aspartate + ADP</text>
        <dbReference type="Rhea" id="RHEA:23776"/>
        <dbReference type="ChEBI" id="CHEBI:29991"/>
        <dbReference type="ChEBI" id="CHEBI:30616"/>
        <dbReference type="ChEBI" id="CHEBI:57535"/>
        <dbReference type="ChEBI" id="CHEBI:456216"/>
        <dbReference type="EC" id="2.7.2.4"/>
    </reaction>
</comment>
<dbReference type="GO" id="GO:0005524">
    <property type="term" value="F:ATP binding"/>
    <property type="evidence" value="ECO:0007669"/>
    <property type="project" value="UniProtKB-KW"/>
</dbReference>
<evidence type="ECO:0000256" key="6">
    <source>
        <dbReference type="ARBA" id="ARBA00047872"/>
    </source>
</evidence>
<dbReference type="NCBIfam" id="TIGR00657">
    <property type="entry name" value="asp_kinases"/>
    <property type="match status" value="1"/>
</dbReference>
<keyword evidence="8" id="KW-0028">Amino-acid biosynthesis</keyword>